<evidence type="ECO:0000256" key="2">
    <source>
        <dbReference type="SAM" id="SignalP"/>
    </source>
</evidence>
<evidence type="ECO:0000256" key="1">
    <source>
        <dbReference type="SAM" id="MobiDB-lite"/>
    </source>
</evidence>
<proteinExistence type="predicted"/>
<keyword evidence="2" id="KW-0732">Signal</keyword>
<organism evidence="3">
    <name type="scientific">Anopheles triannulatus</name>
    <dbReference type="NCBI Taxonomy" id="58253"/>
    <lineage>
        <taxon>Eukaryota</taxon>
        <taxon>Metazoa</taxon>
        <taxon>Ecdysozoa</taxon>
        <taxon>Arthropoda</taxon>
        <taxon>Hexapoda</taxon>
        <taxon>Insecta</taxon>
        <taxon>Pterygota</taxon>
        <taxon>Neoptera</taxon>
        <taxon>Endopterygota</taxon>
        <taxon>Diptera</taxon>
        <taxon>Nematocera</taxon>
        <taxon>Culicoidea</taxon>
        <taxon>Culicidae</taxon>
        <taxon>Anophelinae</taxon>
        <taxon>Anopheles</taxon>
    </lineage>
</organism>
<name>A0A2M4B392_9DIPT</name>
<feature type="region of interest" description="Disordered" evidence="1">
    <location>
        <begin position="32"/>
        <end position="56"/>
    </location>
</feature>
<feature type="signal peptide" evidence="2">
    <location>
        <begin position="1"/>
        <end position="15"/>
    </location>
</feature>
<dbReference type="EMBL" id="GGFK01014204">
    <property type="protein sequence ID" value="MBW47525.1"/>
    <property type="molecule type" value="Transcribed_RNA"/>
</dbReference>
<feature type="compositionally biased region" description="Basic residues" evidence="1">
    <location>
        <begin position="41"/>
        <end position="56"/>
    </location>
</feature>
<feature type="chain" id="PRO_5014934638" evidence="2">
    <location>
        <begin position="16"/>
        <end position="92"/>
    </location>
</feature>
<reference evidence="3" key="1">
    <citation type="submission" date="2018-01" db="EMBL/GenBank/DDBJ databases">
        <title>An insight into the sialome of Amazonian anophelines.</title>
        <authorList>
            <person name="Ribeiro J.M."/>
            <person name="Scarpassa V."/>
            <person name="Calvo E."/>
        </authorList>
    </citation>
    <scope>NUCLEOTIDE SEQUENCE</scope>
    <source>
        <tissue evidence="3">Salivary glands</tissue>
    </source>
</reference>
<sequence length="92" mass="10309">MTLLLLLRLTRPGLGHRLTRCVRRRRRRLGDRSIGGGRVVGSHHHRAHRATRGRRQHHILPVLAKSEHVSDAAQKTTALLRPQLGASTLAIV</sequence>
<accession>A0A2M4B392</accession>
<dbReference type="AlphaFoldDB" id="A0A2M4B392"/>
<protein>
    <submittedName>
        <fullName evidence="3">Putative secreted protein</fullName>
    </submittedName>
</protein>
<evidence type="ECO:0000313" key="3">
    <source>
        <dbReference type="EMBL" id="MBW47525.1"/>
    </source>
</evidence>